<dbReference type="AlphaFoldDB" id="A0A2T0Q209"/>
<dbReference type="SUPFAM" id="SSF46689">
    <property type="entry name" value="Homeodomain-like"/>
    <property type="match status" value="2"/>
</dbReference>
<proteinExistence type="predicted"/>
<dbReference type="RefSeq" id="WP_106247533.1">
    <property type="nucleotide sequence ID" value="NZ_PVZC01000005.1"/>
</dbReference>
<dbReference type="InterPro" id="IPR029062">
    <property type="entry name" value="Class_I_gatase-like"/>
</dbReference>
<dbReference type="Proteomes" id="UP000237846">
    <property type="component" value="Unassembled WGS sequence"/>
</dbReference>
<dbReference type="GO" id="GO:0003700">
    <property type="term" value="F:DNA-binding transcription factor activity"/>
    <property type="evidence" value="ECO:0007669"/>
    <property type="project" value="InterPro"/>
</dbReference>
<dbReference type="PROSITE" id="PS01124">
    <property type="entry name" value="HTH_ARAC_FAMILY_2"/>
    <property type="match status" value="1"/>
</dbReference>
<dbReference type="SUPFAM" id="SSF52317">
    <property type="entry name" value="Class I glutamine amidotransferase-like"/>
    <property type="match status" value="1"/>
</dbReference>
<comment type="caution">
    <text evidence="5">The sequence shown here is derived from an EMBL/GenBank/DDBJ whole genome shotgun (WGS) entry which is preliminary data.</text>
</comment>
<feature type="compositionally biased region" description="Basic and acidic residues" evidence="3">
    <location>
        <begin position="317"/>
        <end position="337"/>
    </location>
</feature>
<dbReference type="InterPro" id="IPR009057">
    <property type="entry name" value="Homeodomain-like_sf"/>
</dbReference>
<keyword evidence="6" id="KW-1185">Reference proteome</keyword>
<evidence type="ECO:0000313" key="5">
    <source>
        <dbReference type="EMBL" id="PRX97834.1"/>
    </source>
</evidence>
<dbReference type="Pfam" id="PF12833">
    <property type="entry name" value="HTH_18"/>
    <property type="match status" value="1"/>
</dbReference>
<keyword evidence="2" id="KW-0804">Transcription</keyword>
<sequence length="349" mass="37220">MEAKAAPRDVVIVVYDGMQLLDLAGPVEVLDGATNMTGGYRVRIVSLGGREVTSSSGVRVGVDGDLAAVAEPPHTLLVVGGRRYTDGIGDEELLAQLRRLAAGARRVASVCTGAFLLAAAGLLDGRRATTHWASCADLAARYPKVTVEPDAIFVRDGPTVTAAGVTSGTDLALALVEEDHGAEVARTIGRWLVVYLRRPGGQSQFSAWTQVRRTDDATLGALLDHIAANPSADLSVPAMARRTALSERHFARKFTRAVGTTPGRYVERARVEAARALLESGADSVEAVARHCGFGAAETMRRAFLRELGIPPGAYRERFRSAEQQHSRSAEQQHGRSAEQQPRTAVPSH</sequence>
<dbReference type="OrthoDB" id="3992151at2"/>
<accession>A0A2T0Q209</accession>
<evidence type="ECO:0000256" key="3">
    <source>
        <dbReference type="SAM" id="MobiDB-lite"/>
    </source>
</evidence>
<protein>
    <submittedName>
        <fullName evidence="5">AraC family transcriptional regulator with amidase-like domain</fullName>
    </submittedName>
</protein>
<dbReference type="InterPro" id="IPR018060">
    <property type="entry name" value="HTH_AraC"/>
</dbReference>
<dbReference type="InterPro" id="IPR052158">
    <property type="entry name" value="INH-QAR"/>
</dbReference>
<organism evidence="5 6">
    <name type="scientific">Allonocardiopsis opalescens</name>
    <dbReference type="NCBI Taxonomy" id="1144618"/>
    <lineage>
        <taxon>Bacteria</taxon>
        <taxon>Bacillati</taxon>
        <taxon>Actinomycetota</taxon>
        <taxon>Actinomycetes</taxon>
        <taxon>Streptosporangiales</taxon>
        <taxon>Allonocardiopsis</taxon>
    </lineage>
</organism>
<dbReference type="GO" id="GO:0043565">
    <property type="term" value="F:sequence-specific DNA binding"/>
    <property type="evidence" value="ECO:0007669"/>
    <property type="project" value="InterPro"/>
</dbReference>
<dbReference type="InterPro" id="IPR002818">
    <property type="entry name" value="DJ-1/PfpI"/>
</dbReference>
<evidence type="ECO:0000259" key="4">
    <source>
        <dbReference type="PROSITE" id="PS01124"/>
    </source>
</evidence>
<dbReference type="SMART" id="SM00342">
    <property type="entry name" value="HTH_ARAC"/>
    <property type="match status" value="1"/>
</dbReference>
<dbReference type="Gene3D" id="3.40.50.880">
    <property type="match status" value="1"/>
</dbReference>
<evidence type="ECO:0000313" key="6">
    <source>
        <dbReference type="Proteomes" id="UP000237846"/>
    </source>
</evidence>
<reference evidence="5 6" key="1">
    <citation type="submission" date="2018-03" db="EMBL/GenBank/DDBJ databases">
        <title>Genomic Encyclopedia of Archaeal and Bacterial Type Strains, Phase II (KMG-II): from individual species to whole genera.</title>
        <authorList>
            <person name="Goeker M."/>
        </authorList>
    </citation>
    <scope>NUCLEOTIDE SEQUENCE [LARGE SCALE GENOMIC DNA]</scope>
    <source>
        <strain evidence="5 6">DSM 45601</strain>
    </source>
</reference>
<feature type="domain" description="HTH araC/xylS-type" evidence="4">
    <location>
        <begin position="220"/>
        <end position="318"/>
    </location>
</feature>
<dbReference type="PANTHER" id="PTHR43130:SF3">
    <property type="entry name" value="HTH-TYPE TRANSCRIPTIONAL REGULATOR RV1931C"/>
    <property type="match status" value="1"/>
</dbReference>
<dbReference type="Pfam" id="PF01965">
    <property type="entry name" value="DJ-1_PfpI"/>
    <property type="match status" value="1"/>
</dbReference>
<evidence type="ECO:0000256" key="2">
    <source>
        <dbReference type="ARBA" id="ARBA00023163"/>
    </source>
</evidence>
<evidence type="ECO:0000256" key="1">
    <source>
        <dbReference type="ARBA" id="ARBA00023015"/>
    </source>
</evidence>
<keyword evidence="1" id="KW-0805">Transcription regulation</keyword>
<feature type="region of interest" description="Disordered" evidence="3">
    <location>
        <begin position="317"/>
        <end position="349"/>
    </location>
</feature>
<gene>
    <name evidence="5" type="ORF">CLV72_105184</name>
</gene>
<dbReference type="CDD" id="cd03137">
    <property type="entry name" value="GATase1_AraC_1"/>
    <property type="match status" value="1"/>
</dbReference>
<name>A0A2T0Q209_9ACTN</name>
<dbReference type="EMBL" id="PVZC01000005">
    <property type="protein sequence ID" value="PRX97834.1"/>
    <property type="molecule type" value="Genomic_DNA"/>
</dbReference>
<dbReference type="PANTHER" id="PTHR43130">
    <property type="entry name" value="ARAC-FAMILY TRANSCRIPTIONAL REGULATOR"/>
    <property type="match status" value="1"/>
</dbReference>
<dbReference type="Gene3D" id="1.10.10.60">
    <property type="entry name" value="Homeodomain-like"/>
    <property type="match status" value="1"/>
</dbReference>